<evidence type="ECO:0000313" key="2">
    <source>
        <dbReference type="EMBL" id="GLL08914.1"/>
    </source>
</evidence>
<name>A0A9W6KYB1_9PSEU</name>
<reference evidence="2" key="1">
    <citation type="journal article" date="2014" name="Int. J. Syst. Evol. Microbiol.">
        <title>Complete genome sequence of Corynebacterium casei LMG S-19264T (=DSM 44701T), isolated from a smear-ripened cheese.</title>
        <authorList>
            <consortium name="US DOE Joint Genome Institute (JGI-PGF)"/>
            <person name="Walter F."/>
            <person name="Albersmeier A."/>
            <person name="Kalinowski J."/>
            <person name="Ruckert C."/>
        </authorList>
    </citation>
    <scope>NUCLEOTIDE SEQUENCE</scope>
    <source>
        <strain evidence="2">VKM Ac-1069</strain>
    </source>
</reference>
<keyword evidence="3" id="KW-1185">Reference proteome</keyword>
<evidence type="ECO:0000313" key="3">
    <source>
        <dbReference type="Proteomes" id="UP001143463"/>
    </source>
</evidence>
<organism evidence="2 3">
    <name type="scientific">Pseudonocardia halophobica</name>
    <dbReference type="NCBI Taxonomy" id="29401"/>
    <lineage>
        <taxon>Bacteria</taxon>
        <taxon>Bacillati</taxon>
        <taxon>Actinomycetota</taxon>
        <taxon>Actinomycetes</taxon>
        <taxon>Pseudonocardiales</taxon>
        <taxon>Pseudonocardiaceae</taxon>
        <taxon>Pseudonocardia</taxon>
    </lineage>
</organism>
<dbReference type="EMBL" id="BSFQ01000001">
    <property type="protein sequence ID" value="GLL08914.1"/>
    <property type="molecule type" value="Genomic_DNA"/>
</dbReference>
<evidence type="ECO:0008006" key="4">
    <source>
        <dbReference type="Google" id="ProtNLM"/>
    </source>
</evidence>
<protein>
    <recommendedName>
        <fullName evidence="4">Transcriptional regulator, AbiEi antitoxin, Type IV TA system</fullName>
    </recommendedName>
</protein>
<reference evidence="2" key="2">
    <citation type="submission" date="2023-01" db="EMBL/GenBank/DDBJ databases">
        <authorList>
            <person name="Sun Q."/>
            <person name="Evtushenko L."/>
        </authorList>
    </citation>
    <scope>NUCLEOTIDE SEQUENCE</scope>
    <source>
        <strain evidence="2">VKM Ac-1069</strain>
    </source>
</reference>
<gene>
    <name evidence="2" type="ORF">GCM10017577_00540</name>
</gene>
<comment type="caution">
    <text evidence="2">The sequence shown here is derived from an EMBL/GenBank/DDBJ whole genome shotgun (WGS) entry which is preliminary data.</text>
</comment>
<feature type="region of interest" description="Disordered" evidence="1">
    <location>
        <begin position="30"/>
        <end position="49"/>
    </location>
</feature>
<dbReference type="AlphaFoldDB" id="A0A9W6KYB1"/>
<accession>A0A9W6KYB1</accession>
<evidence type="ECO:0000256" key="1">
    <source>
        <dbReference type="SAM" id="MobiDB-lite"/>
    </source>
</evidence>
<sequence>MPLTTPVELRKREESRARFPVPSFSETVRGEGTCPDPVRMPHLSPRPTDHPDWEAVLAAQHGLVTAGQLLRDFGLTQKHLLNQLDAGRWQRVLPRVYATFTGPLPEEARLRAALLYGGASAVLSHRTAAERWGLMPPQPGPVHITVRYGCSAVSQRPHVVVHRSRAHAHIVVGTDPPVTGRADAAIDVAVEEPTARAARQRLTDLIGTGRVGAGTVWRRLQQRPPRRYRKALDEAVRLIAGGVQSVLEECYAVDVEQAHGLPAGRRQVPALVDGRTLYEDVTYDDAGVPLTVRLDGRTHLQPETALRDRRRDNAAELAGRSRLVFGWVEVSSRPCQVAAEVSAVLRRYRRDLGGSTCFRCSEGVVSAK</sequence>
<dbReference type="Proteomes" id="UP001143463">
    <property type="component" value="Unassembled WGS sequence"/>
</dbReference>
<proteinExistence type="predicted"/>